<proteinExistence type="predicted"/>
<feature type="domain" description="Luciferase-like" evidence="1">
    <location>
        <begin position="16"/>
        <end position="214"/>
    </location>
</feature>
<dbReference type="PANTHER" id="PTHR30137:SF15">
    <property type="entry name" value="BLL6902 PROTEIN"/>
    <property type="match status" value="1"/>
</dbReference>
<dbReference type="Proteomes" id="UP001139354">
    <property type="component" value="Unassembled WGS sequence"/>
</dbReference>
<dbReference type="GO" id="GO:0005829">
    <property type="term" value="C:cytosol"/>
    <property type="evidence" value="ECO:0007669"/>
    <property type="project" value="TreeGrafter"/>
</dbReference>
<gene>
    <name evidence="2" type="ORF">KEC57_10565</name>
</gene>
<dbReference type="InterPro" id="IPR011251">
    <property type="entry name" value="Luciferase-like_dom"/>
</dbReference>
<evidence type="ECO:0000313" key="3">
    <source>
        <dbReference type="Proteomes" id="UP001139354"/>
    </source>
</evidence>
<organism evidence="2 3">
    <name type="scientific">Microbacterium allomyrinae</name>
    <dbReference type="NCBI Taxonomy" id="2830666"/>
    <lineage>
        <taxon>Bacteria</taxon>
        <taxon>Bacillati</taxon>
        <taxon>Actinomycetota</taxon>
        <taxon>Actinomycetes</taxon>
        <taxon>Micrococcales</taxon>
        <taxon>Microbacteriaceae</taxon>
        <taxon>Microbacterium</taxon>
    </lineage>
</organism>
<protein>
    <submittedName>
        <fullName evidence="2">LLM class flavin-dependent oxidoreductase</fullName>
    </submittedName>
</protein>
<dbReference type="InterPro" id="IPR050766">
    <property type="entry name" value="Bact_Lucif_Oxidored"/>
</dbReference>
<evidence type="ECO:0000313" key="2">
    <source>
        <dbReference type="EMBL" id="MCC2032620.1"/>
    </source>
</evidence>
<dbReference type="SUPFAM" id="SSF51679">
    <property type="entry name" value="Bacterial luciferase-like"/>
    <property type="match status" value="1"/>
</dbReference>
<comment type="caution">
    <text evidence="2">The sequence shown here is derived from an EMBL/GenBank/DDBJ whole genome shotgun (WGS) entry which is preliminary data.</text>
</comment>
<dbReference type="Gene3D" id="3.20.20.30">
    <property type="entry name" value="Luciferase-like domain"/>
    <property type="match status" value="1"/>
</dbReference>
<evidence type="ECO:0000259" key="1">
    <source>
        <dbReference type="Pfam" id="PF00296"/>
    </source>
</evidence>
<dbReference type="Pfam" id="PF00296">
    <property type="entry name" value="Bac_luciferase"/>
    <property type="match status" value="1"/>
</dbReference>
<sequence>MTTHALRLAFLIPGTYDQPGQSAAAALEDSIRLFRIGEDLGYDLATHRVRHFERALTGVFPFLGAVARETSRIRIGTATVPIANEHPIRLAEDAATVDLLSGRRLELGIGAGHGGRLLPASFAAAYEQDGPIGTPRTDLVLRRFLDAIEGAQLGPVVSGEFALQFARVDEGLRVHPRVEGFRRRLWYGTGSRTSTVRAGELGLGIQLANFGRELDGRVVVGDAGPSQALEIEAYIDAWEQHADAHGRAARGRVAVSRVVVPVPEGRRPHWIDRAVPDAQAFARGGGIFGSVAEVVDRLGSDAALARAREYNEATLLFIVPFYLGADETEELLATLATEVAPQLGWSAEG</sequence>
<dbReference type="InterPro" id="IPR036661">
    <property type="entry name" value="Luciferase-like_sf"/>
</dbReference>
<keyword evidence="3" id="KW-1185">Reference proteome</keyword>
<name>A0A9X1LV66_9MICO</name>
<accession>A0A9X1LV66</accession>
<dbReference type="AlphaFoldDB" id="A0A9X1LV66"/>
<dbReference type="GO" id="GO:0016705">
    <property type="term" value="F:oxidoreductase activity, acting on paired donors, with incorporation or reduction of molecular oxygen"/>
    <property type="evidence" value="ECO:0007669"/>
    <property type="project" value="InterPro"/>
</dbReference>
<dbReference type="PANTHER" id="PTHR30137">
    <property type="entry name" value="LUCIFERASE-LIKE MONOOXYGENASE"/>
    <property type="match status" value="1"/>
</dbReference>
<reference evidence="2" key="1">
    <citation type="submission" date="2021-04" db="EMBL/GenBank/DDBJ databases">
        <title>Microbacterium tenobrionis sp. nov. and Microbacterium allomyrinae sp. nov., isolated from larvae of Tenobrio molitor and Allomyrina dichotoma, respectively.</title>
        <authorList>
            <person name="Lee S.D."/>
        </authorList>
    </citation>
    <scope>NUCLEOTIDE SEQUENCE</scope>
    <source>
        <strain evidence="2">BWT-G7</strain>
    </source>
</reference>
<dbReference type="EMBL" id="JAGTTN010000003">
    <property type="protein sequence ID" value="MCC2032620.1"/>
    <property type="molecule type" value="Genomic_DNA"/>
</dbReference>
<dbReference type="RefSeq" id="WP_229384589.1">
    <property type="nucleotide sequence ID" value="NZ_JAGTTN010000003.1"/>
</dbReference>